<keyword evidence="4" id="KW-0378">Hydrolase</keyword>
<dbReference type="InterPro" id="IPR032799">
    <property type="entry name" value="TAXi_C"/>
</dbReference>
<dbReference type="Gene3D" id="2.40.70.10">
    <property type="entry name" value="Acid Proteases"/>
    <property type="match status" value="2"/>
</dbReference>
<evidence type="ECO:0000256" key="4">
    <source>
        <dbReference type="ARBA" id="ARBA00022801"/>
    </source>
</evidence>
<evidence type="ECO:0000256" key="1">
    <source>
        <dbReference type="ARBA" id="ARBA00007447"/>
    </source>
</evidence>
<dbReference type="EMBL" id="LR721774">
    <property type="protein sequence ID" value="VVV49926.1"/>
    <property type="molecule type" value="Genomic_DNA"/>
</dbReference>
<dbReference type="GO" id="GO:0006508">
    <property type="term" value="P:proteolysis"/>
    <property type="evidence" value="ECO:0007669"/>
    <property type="project" value="UniProtKB-KW"/>
</dbReference>
<dbReference type="OMA" id="GSEFTWF"/>
<feature type="active site" evidence="6">
    <location>
        <position position="364"/>
    </location>
</feature>
<dbReference type="InterPro" id="IPR033121">
    <property type="entry name" value="PEPTIDASE_A1"/>
</dbReference>
<keyword evidence="5" id="KW-0325">Glycoprotein</keyword>
<evidence type="ECO:0000256" key="2">
    <source>
        <dbReference type="ARBA" id="ARBA00022670"/>
    </source>
</evidence>
<comment type="similarity">
    <text evidence="1">Belongs to the peptidase A1 family.</text>
</comment>
<dbReference type="Pfam" id="PF14543">
    <property type="entry name" value="TAXi_N"/>
    <property type="match status" value="1"/>
</dbReference>
<dbReference type="CDD" id="cd05476">
    <property type="entry name" value="pepsin_A_like_plant"/>
    <property type="match status" value="1"/>
</dbReference>
<dbReference type="InterPro" id="IPR032861">
    <property type="entry name" value="TAXi_N"/>
</dbReference>
<dbReference type="InterPro" id="IPR034161">
    <property type="entry name" value="Pepsin-like_plant"/>
</dbReference>
<evidence type="ECO:0000256" key="6">
    <source>
        <dbReference type="PIRSR" id="PIRSR601461-1"/>
    </source>
</evidence>
<evidence type="ECO:0000256" key="5">
    <source>
        <dbReference type="ARBA" id="ARBA00023180"/>
    </source>
</evidence>
<dbReference type="AlphaFoldDB" id="A0A5K0WCA2"/>
<gene>
    <name evidence="8" type="ORF">NYM_LOCUS3061</name>
</gene>
<dbReference type="OrthoDB" id="2747330at2759"/>
<dbReference type="FunFam" id="2.40.70.10:FF:000033">
    <property type="entry name" value="Aspartyl protease family protein"/>
    <property type="match status" value="1"/>
</dbReference>
<dbReference type="InterPro" id="IPR051708">
    <property type="entry name" value="Plant_Aspart_Prot_A1"/>
</dbReference>
<sequence>MESRNGEVLRFVLAVGRFLWITAFFLGVPALSFAASWEDGQTMHLRLFHRNELEFRQPAGHHDDEEAMLQYLRELTERDLLRQRRMYNMISPSRRKAAEIESGLAAERSFEAPISSGAYVGVGEYFVKLRVGTPAREYLLVADTGSDLTWTKCASDEQLRPGGFLSFPAVGSGSFVPIPCSSDMCKSVLPFTLASCPTTESPCHYDFQYVDGSFTRGIYANETVSAPTPDGIVSEIRDVLIGCSSEFQGKSFNRSDGVLGLGQSAVSFAVTAAKIYGGKFSYCLVDHLSRRDVHNYLVFGQNPRFSNQRDDVRFTPLVLDASIQPFYGLVVRGISVDGSWLPIPELVWKFQFSGGSASNGVIIDSGMTLTTLVRPAYDVVMAAFQWYFRNSETFQLAPFQLCFNTTGLTARETNMMGPRMVIHLGGGARFIPHTGGYIVAVARNVRCVGIVPGSFPGLSVIGNILQQHYVWEYDLLNAKLGFAPSHCRN</sequence>
<dbReference type="SUPFAM" id="SSF50630">
    <property type="entry name" value="Acid proteases"/>
    <property type="match status" value="1"/>
</dbReference>
<organism evidence="8">
    <name type="scientific">Nymphaea colorata</name>
    <name type="common">pocket water lily</name>
    <dbReference type="NCBI Taxonomy" id="210225"/>
    <lineage>
        <taxon>Eukaryota</taxon>
        <taxon>Viridiplantae</taxon>
        <taxon>Streptophyta</taxon>
        <taxon>Embryophyta</taxon>
        <taxon>Tracheophyta</taxon>
        <taxon>Spermatophyta</taxon>
        <taxon>Magnoliopsida</taxon>
        <taxon>Nymphaeales</taxon>
        <taxon>Nymphaeaceae</taxon>
        <taxon>Nymphaea</taxon>
    </lineage>
</organism>
<keyword evidence="2" id="KW-0645">Protease</keyword>
<protein>
    <recommendedName>
        <fullName evidence="7">Peptidase A1 domain-containing protein</fullName>
    </recommendedName>
</protein>
<dbReference type="InterPro" id="IPR021109">
    <property type="entry name" value="Peptidase_aspartic_dom_sf"/>
</dbReference>
<dbReference type="Gramene" id="NC1G0181520.1">
    <property type="protein sequence ID" value="NC1G0181520.1:cds"/>
    <property type="gene ID" value="NC1G0181520"/>
</dbReference>
<reference evidence="8" key="1">
    <citation type="submission" date="2019-09" db="EMBL/GenBank/DDBJ databases">
        <authorList>
            <person name="Zhang L."/>
        </authorList>
    </citation>
    <scope>NUCLEOTIDE SEQUENCE</scope>
</reference>
<dbReference type="PRINTS" id="PR00792">
    <property type="entry name" value="PEPSIN"/>
</dbReference>
<name>A0A5K0WCA2_9MAGN</name>
<dbReference type="PANTHER" id="PTHR47967">
    <property type="entry name" value="OS07G0603500 PROTEIN-RELATED"/>
    <property type="match status" value="1"/>
</dbReference>
<dbReference type="GO" id="GO:0004190">
    <property type="term" value="F:aspartic-type endopeptidase activity"/>
    <property type="evidence" value="ECO:0007669"/>
    <property type="project" value="UniProtKB-KW"/>
</dbReference>
<dbReference type="PROSITE" id="PS51767">
    <property type="entry name" value="PEPTIDASE_A1"/>
    <property type="match status" value="1"/>
</dbReference>
<evidence type="ECO:0000259" key="7">
    <source>
        <dbReference type="PROSITE" id="PS51767"/>
    </source>
</evidence>
<feature type="active site" evidence="6">
    <location>
        <position position="143"/>
    </location>
</feature>
<evidence type="ECO:0000313" key="8">
    <source>
        <dbReference type="EMBL" id="VVV49926.1"/>
    </source>
</evidence>
<dbReference type="InterPro" id="IPR001461">
    <property type="entry name" value="Aspartic_peptidase_A1"/>
</dbReference>
<keyword evidence="3" id="KW-0064">Aspartyl protease</keyword>
<accession>A0A5K0WCA2</accession>
<evidence type="ECO:0000256" key="3">
    <source>
        <dbReference type="ARBA" id="ARBA00022750"/>
    </source>
</evidence>
<dbReference type="Pfam" id="PF14541">
    <property type="entry name" value="TAXi_C"/>
    <property type="match status" value="1"/>
</dbReference>
<dbReference type="PANTHER" id="PTHR47967:SF69">
    <property type="entry name" value="ASPARTIC PROTEINASE NANA, CHLOROPLAST"/>
    <property type="match status" value="1"/>
</dbReference>
<feature type="domain" description="Peptidase A1" evidence="7">
    <location>
        <begin position="125"/>
        <end position="483"/>
    </location>
</feature>
<proteinExistence type="inferred from homology"/>